<dbReference type="Gene3D" id="3.30.200.20">
    <property type="entry name" value="Phosphorylase Kinase, domain 1"/>
    <property type="match status" value="1"/>
</dbReference>
<dbReference type="PANTHER" id="PTHR47989">
    <property type="entry name" value="OS01G0750732 PROTEIN"/>
    <property type="match status" value="1"/>
</dbReference>
<dbReference type="SUPFAM" id="SSF47986">
    <property type="entry name" value="DEATH domain"/>
    <property type="match status" value="1"/>
</dbReference>
<evidence type="ECO:0000256" key="3">
    <source>
        <dbReference type="ARBA" id="ARBA00022527"/>
    </source>
</evidence>
<dbReference type="PROSITE" id="PS00108">
    <property type="entry name" value="PROTEIN_KINASE_ST"/>
    <property type="match status" value="1"/>
</dbReference>
<evidence type="ECO:0000256" key="8">
    <source>
        <dbReference type="ARBA" id="ARBA00047899"/>
    </source>
</evidence>
<evidence type="ECO:0000259" key="12">
    <source>
        <dbReference type="PROSITE" id="PS50011"/>
    </source>
</evidence>
<dbReference type="GO" id="GO:0005524">
    <property type="term" value="F:ATP binding"/>
    <property type="evidence" value="ECO:0007669"/>
    <property type="project" value="UniProtKB-UniRule"/>
</dbReference>
<dbReference type="Pfam" id="PF00069">
    <property type="entry name" value="Pkinase"/>
    <property type="match status" value="1"/>
</dbReference>
<comment type="catalytic activity">
    <reaction evidence="8">
        <text>L-threonyl-[protein] + ATP = O-phospho-L-threonyl-[protein] + ADP + H(+)</text>
        <dbReference type="Rhea" id="RHEA:46608"/>
        <dbReference type="Rhea" id="RHEA-COMP:11060"/>
        <dbReference type="Rhea" id="RHEA-COMP:11605"/>
        <dbReference type="ChEBI" id="CHEBI:15378"/>
        <dbReference type="ChEBI" id="CHEBI:30013"/>
        <dbReference type="ChEBI" id="CHEBI:30616"/>
        <dbReference type="ChEBI" id="CHEBI:61977"/>
        <dbReference type="ChEBI" id="CHEBI:456216"/>
        <dbReference type="EC" id="2.7.11.1"/>
    </reaction>
</comment>
<gene>
    <name evidence="13" type="primary">Irak4</name>
    <name evidence="13" type="ORF">FJT64_002064</name>
</gene>
<dbReference type="InterPro" id="IPR000719">
    <property type="entry name" value="Prot_kinase_dom"/>
</dbReference>
<dbReference type="InterPro" id="IPR029397">
    <property type="entry name" value="Tube_Death"/>
</dbReference>
<dbReference type="Proteomes" id="UP000440578">
    <property type="component" value="Unassembled WGS sequence"/>
</dbReference>
<dbReference type="PROSITE" id="PS50011">
    <property type="entry name" value="PROTEIN_KINASE_DOM"/>
    <property type="match status" value="1"/>
</dbReference>
<dbReference type="InterPro" id="IPR017441">
    <property type="entry name" value="Protein_kinase_ATP_BS"/>
</dbReference>
<dbReference type="Gene3D" id="1.10.533.10">
    <property type="entry name" value="Death Domain, Fas"/>
    <property type="match status" value="1"/>
</dbReference>
<feature type="region of interest" description="Disordered" evidence="11">
    <location>
        <begin position="183"/>
        <end position="208"/>
    </location>
</feature>
<name>A0A6A4WU34_AMPAM</name>
<comment type="catalytic activity">
    <reaction evidence="9">
        <text>L-seryl-[protein] + ATP = O-phospho-L-seryl-[protein] + ADP + H(+)</text>
        <dbReference type="Rhea" id="RHEA:17989"/>
        <dbReference type="Rhea" id="RHEA-COMP:9863"/>
        <dbReference type="Rhea" id="RHEA-COMP:11604"/>
        <dbReference type="ChEBI" id="CHEBI:15378"/>
        <dbReference type="ChEBI" id="CHEBI:29999"/>
        <dbReference type="ChEBI" id="CHEBI:30616"/>
        <dbReference type="ChEBI" id="CHEBI:83421"/>
        <dbReference type="ChEBI" id="CHEBI:456216"/>
        <dbReference type="EC" id="2.7.11.1"/>
    </reaction>
</comment>
<dbReference type="OrthoDB" id="6428749at2759"/>
<evidence type="ECO:0000256" key="6">
    <source>
        <dbReference type="ARBA" id="ARBA00022777"/>
    </source>
</evidence>
<keyword evidence="13" id="KW-0675">Receptor</keyword>
<keyword evidence="7 10" id="KW-0067">ATP-binding</keyword>
<feature type="domain" description="Protein kinase" evidence="12">
    <location>
        <begin position="233"/>
        <end position="525"/>
    </location>
</feature>
<evidence type="ECO:0000256" key="2">
    <source>
        <dbReference type="ARBA" id="ARBA00012513"/>
    </source>
</evidence>
<organism evidence="13 14">
    <name type="scientific">Amphibalanus amphitrite</name>
    <name type="common">Striped barnacle</name>
    <name type="synonym">Balanus amphitrite</name>
    <dbReference type="NCBI Taxonomy" id="1232801"/>
    <lineage>
        <taxon>Eukaryota</taxon>
        <taxon>Metazoa</taxon>
        <taxon>Ecdysozoa</taxon>
        <taxon>Arthropoda</taxon>
        <taxon>Crustacea</taxon>
        <taxon>Multicrustacea</taxon>
        <taxon>Cirripedia</taxon>
        <taxon>Thoracica</taxon>
        <taxon>Thoracicalcarea</taxon>
        <taxon>Balanomorpha</taxon>
        <taxon>Balanoidea</taxon>
        <taxon>Balanidae</taxon>
        <taxon>Amphibalaninae</taxon>
        <taxon>Amphibalanus</taxon>
    </lineage>
</organism>
<dbReference type="Pfam" id="PF14786">
    <property type="entry name" value="Death_2"/>
    <property type="match status" value="1"/>
</dbReference>
<accession>A0A6A4WU34</accession>
<evidence type="ECO:0000256" key="7">
    <source>
        <dbReference type="ARBA" id="ARBA00022840"/>
    </source>
</evidence>
<evidence type="ECO:0000313" key="13">
    <source>
        <dbReference type="EMBL" id="KAF0309513.1"/>
    </source>
</evidence>
<dbReference type="InterPro" id="IPR008271">
    <property type="entry name" value="Ser/Thr_kinase_AS"/>
</dbReference>
<dbReference type="InterPro" id="IPR011029">
    <property type="entry name" value="DEATH-like_dom_sf"/>
</dbReference>
<keyword evidence="6 13" id="KW-0418">Kinase</keyword>
<dbReference type="SUPFAM" id="SSF56112">
    <property type="entry name" value="Protein kinase-like (PK-like)"/>
    <property type="match status" value="1"/>
</dbReference>
<proteinExistence type="inferred from homology"/>
<evidence type="ECO:0000256" key="10">
    <source>
        <dbReference type="PROSITE-ProRule" id="PRU10141"/>
    </source>
</evidence>
<dbReference type="SMART" id="SM00220">
    <property type="entry name" value="S_TKc"/>
    <property type="match status" value="1"/>
</dbReference>
<comment type="similarity">
    <text evidence="1">Belongs to the protein kinase superfamily. TKL Ser/Thr protein kinase family. Pelle subfamily.</text>
</comment>
<feature type="binding site" evidence="10">
    <location>
        <position position="261"/>
    </location>
    <ligand>
        <name>ATP</name>
        <dbReference type="ChEBI" id="CHEBI:30616"/>
    </ligand>
</feature>
<feature type="compositionally biased region" description="Low complexity" evidence="11">
    <location>
        <begin position="191"/>
        <end position="204"/>
    </location>
</feature>
<keyword evidence="4" id="KW-0808">Transferase</keyword>
<comment type="caution">
    <text evidence="13">The sequence shown here is derived from an EMBL/GenBank/DDBJ whole genome shotgun (WGS) entry which is preliminary data.</text>
</comment>
<reference evidence="13 14" key="1">
    <citation type="submission" date="2019-07" db="EMBL/GenBank/DDBJ databases">
        <title>Draft genome assembly of a fouling barnacle, Amphibalanus amphitrite (Darwin, 1854): The first reference genome for Thecostraca.</title>
        <authorList>
            <person name="Kim W."/>
        </authorList>
    </citation>
    <scope>NUCLEOTIDE SEQUENCE [LARGE SCALE GENOMIC DNA]</scope>
    <source>
        <strain evidence="13">SNU_AA5</strain>
        <tissue evidence="13">Soma without cirri and trophi</tissue>
    </source>
</reference>
<dbReference type="EMBL" id="VIIS01000392">
    <property type="protein sequence ID" value="KAF0309513.1"/>
    <property type="molecule type" value="Genomic_DNA"/>
</dbReference>
<dbReference type="GO" id="GO:0004674">
    <property type="term" value="F:protein serine/threonine kinase activity"/>
    <property type="evidence" value="ECO:0007669"/>
    <property type="project" value="UniProtKB-KW"/>
</dbReference>
<evidence type="ECO:0000256" key="11">
    <source>
        <dbReference type="SAM" id="MobiDB-lite"/>
    </source>
</evidence>
<keyword evidence="3" id="KW-0723">Serine/threonine-protein kinase</keyword>
<dbReference type="PROSITE" id="PS00107">
    <property type="entry name" value="PROTEIN_KINASE_ATP"/>
    <property type="match status" value="1"/>
</dbReference>
<sequence>MERESPVAMETATLRGDAELRRLPAHVRHTLGQMLATRGAWRTLMGRVRRPGTDTALFTAEHVQLVEAESARSGRSETDLVLDEWGTWGSREQRPTVDDLVTLLTELSLYRAADYININVLDVAPMARPTHGPGASEPLDDAAIQRLLADQLRREPVTAEPPAPDRSDRPGLVTQLEMQLEQERLDRQQERQQQQQEPAAAADPGPEPAADIRHFSYCYLEKITNEFDDGPVSAGGCRLGAGAYGTVYLGTCETAERLAVKRLLMDAEPVRRQFRTEVEVMSRHANLLELLGFSCDGAHNCLVFSYMSNGSLQDRLACKGNSTPLPWARRLEVAVGTARGVVHLHTSRERPLIHRDIKSANILLDDNFTAKVGDFGLAREVNGGRSTSTLLTSTVLGTSAYMPPEAFRGDVSVKLDTFSFGIVLLELLTGLPPYDETREGFDLSRLAPHKMRVLPLVSLLACSMALLADAERVQPELPAAAEPAPRLLGRPRSSGLERLAQVLRDLQASMQARLDLTNRLMDELLSEQRLQGDQLTSIRDRLPTDDGLGL</sequence>
<dbReference type="InterPro" id="IPR011009">
    <property type="entry name" value="Kinase-like_dom_sf"/>
</dbReference>
<evidence type="ECO:0000313" key="14">
    <source>
        <dbReference type="Proteomes" id="UP000440578"/>
    </source>
</evidence>
<keyword evidence="5 10" id="KW-0547">Nucleotide-binding</keyword>
<keyword evidence="14" id="KW-1185">Reference proteome</keyword>
<dbReference type="Gene3D" id="1.10.510.10">
    <property type="entry name" value="Transferase(Phosphotransferase) domain 1"/>
    <property type="match status" value="1"/>
</dbReference>
<evidence type="ECO:0000256" key="1">
    <source>
        <dbReference type="ARBA" id="ARBA00008718"/>
    </source>
</evidence>
<dbReference type="FunFam" id="1.10.510.10:FF:000754">
    <property type="entry name" value="Interleukin-1 receptor-associated kinase"/>
    <property type="match status" value="1"/>
</dbReference>
<evidence type="ECO:0000256" key="4">
    <source>
        <dbReference type="ARBA" id="ARBA00022679"/>
    </source>
</evidence>
<dbReference type="EC" id="2.7.11.1" evidence="2"/>
<dbReference type="PANTHER" id="PTHR47989:SF47">
    <property type="entry name" value="SERINE_THREONINE-PROTEIN KINASE PBL28-RELATED"/>
    <property type="match status" value="1"/>
</dbReference>
<dbReference type="AlphaFoldDB" id="A0A6A4WU34"/>
<evidence type="ECO:0000256" key="9">
    <source>
        <dbReference type="ARBA" id="ARBA00048679"/>
    </source>
</evidence>
<protein>
    <recommendedName>
        <fullName evidence="2">non-specific serine/threonine protein kinase</fullName>
        <ecNumber evidence="2">2.7.11.1</ecNumber>
    </recommendedName>
</protein>
<evidence type="ECO:0000256" key="5">
    <source>
        <dbReference type="ARBA" id="ARBA00022741"/>
    </source>
</evidence>